<dbReference type="InterPro" id="IPR057087">
    <property type="entry name" value="Gp12-like"/>
</dbReference>
<sequence>MGTTEASPFDMTGLRNLLRLLLSLPEGAVRPADQPAPTGSAPFVTVKRVRSTPLGAACCAFDGRQQSITCAYLHHISVNAYGTGAYELLLQAQALLTCQAGTAGLRALRAGLVSVTAAQDLSAIVGAGYEARARIELQITHHHRVVTTLAAVDSADIHIHTRTGHIASVTMTAPETQ</sequence>
<gene>
    <name evidence="2" type="ORF">OK117_09870</name>
</gene>
<dbReference type="Pfam" id="PF23961">
    <property type="entry name" value="Phage_tail_terminator_9"/>
    <property type="match status" value="1"/>
</dbReference>
<proteinExistence type="predicted"/>
<evidence type="ECO:0000313" key="3">
    <source>
        <dbReference type="Proteomes" id="UP001211513"/>
    </source>
</evidence>
<reference evidence="2" key="1">
    <citation type="journal article" date="2022" name="Phytopathology">
        <title>Complete circularized genome resources of seven strains of Xylella fastidiosa subsp. fastidiosa using hybrid assembly reveals unknown plasmids.</title>
        <authorList>
            <person name="Velasco-Amo M.D.P."/>
            <person name="Arias-Giraldo L.F.F."/>
            <person name="Ecija M.R."/>
            <person name="De La Fuente L."/>
            <person name="Marco-Noales E."/>
            <person name="Moralejo E."/>
            <person name="Navas-Cort J.A."/>
            <person name="Landa B.B."/>
        </authorList>
    </citation>
    <scope>NUCLEOTIDE SEQUENCE</scope>
    <source>
        <strain evidence="2">CFBP8073</strain>
    </source>
</reference>
<evidence type="ECO:0000313" key="2">
    <source>
        <dbReference type="EMBL" id="WCF27929.1"/>
    </source>
</evidence>
<reference evidence="2" key="2">
    <citation type="submission" date="2022-10" db="EMBL/GenBank/DDBJ databases">
        <authorList>
            <person name="Landa B."/>
            <person name="Arias-Giraldo L.F."/>
            <person name="Roman-Ecija M."/>
            <person name="Velasco-Amo M.P."/>
            <person name="De La Fuente L."/>
            <person name="Marco-Noales E."/>
            <person name="Moralejo E."/>
        </authorList>
    </citation>
    <scope>NUCLEOTIDE SEQUENCE</scope>
    <source>
        <strain evidence="2">CFBP8073</strain>
    </source>
</reference>
<protein>
    <recommendedName>
        <fullName evidence="1">Phage neck terminator protein gp12-like domain-containing protein</fullName>
    </recommendedName>
</protein>
<feature type="domain" description="Phage neck terminator protein gp12-like" evidence="1">
    <location>
        <begin position="14"/>
        <end position="160"/>
    </location>
</feature>
<evidence type="ECO:0000259" key="1">
    <source>
        <dbReference type="Pfam" id="PF23961"/>
    </source>
</evidence>
<name>A0AAJ5QZR1_XYLFS</name>
<dbReference type="RefSeq" id="WP_199276068.1">
    <property type="nucleotide sequence ID" value="NZ_CP109886.1"/>
</dbReference>
<dbReference type="EMBL" id="CP109886">
    <property type="protein sequence ID" value="WCF27929.1"/>
    <property type="molecule type" value="Genomic_DNA"/>
</dbReference>
<dbReference type="AlphaFoldDB" id="A0AAJ5QZR1"/>
<dbReference type="NCBIfam" id="NF047498">
    <property type="entry name" value="LIC_12616_fam"/>
    <property type="match status" value="1"/>
</dbReference>
<dbReference type="Proteomes" id="UP001211513">
    <property type="component" value="Chromosome"/>
</dbReference>
<accession>A0AAJ5QZR1</accession>
<organism evidence="2 3">
    <name type="scientific">Xylella fastidiosa subsp. fastidiosa</name>
    <dbReference type="NCBI Taxonomy" id="644356"/>
    <lineage>
        <taxon>Bacteria</taxon>
        <taxon>Pseudomonadati</taxon>
        <taxon>Pseudomonadota</taxon>
        <taxon>Gammaproteobacteria</taxon>
        <taxon>Lysobacterales</taxon>
        <taxon>Lysobacteraceae</taxon>
        <taxon>Xylella</taxon>
    </lineage>
</organism>